<dbReference type="AlphaFoldDB" id="A0A1H3YKD8"/>
<keyword evidence="4" id="KW-0812">Transmembrane</keyword>
<evidence type="ECO:0000313" key="10">
    <source>
        <dbReference type="Proteomes" id="UP000198703"/>
    </source>
</evidence>
<evidence type="ECO:0000256" key="2">
    <source>
        <dbReference type="ARBA" id="ARBA00008163"/>
    </source>
</evidence>
<evidence type="ECO:0000256" key="3">
    <source>
        <dbReference type="ARBA" id="ARBA00022452"/>
    </source>
</evidence>
<evidence type="ECO:0000256" key="6">
    <source>
        <dbReference type="ARBA" id="ARBA00023136"/>
    </source>
</evidence>
<keyword evidence="5 8" id="KW-0732">Signal</keyword>
<dbReference type="SUPFAM" id="SSF56935">
    <property type="entry name" value="Porins"/>
    <property type="match status" value="1"/>
</dbReference>
<keyword evidence="10" id="KW-1185">Reference proteome</keyword>
<dbReference type="Proteomes" id="UP000198703">
    <property type="component" value="Unassembled WGS sequence"/>
</dbReference>
<feature type="signal peptide" evidence="8">
    <location>
        <begin position="1"/>
        <end position="24"/>
    </location>
</feature>
<comment type="similarity">
    <text evidence="2">Belongs to the OmpP1/FadL family.</text>
</comment>
<keyword evidence="6" id="KW-0472">Membrane</keyword>
<feature type="chain" id="PRO_5011759644" evidence="8">
    <location>
        <begin position="25"/>
        <end position="413"/>
    </location>
</feature>
<evidence type="ECO:0000256" key="5">
    <source>
        <dbReference type="ARBA" id="ARBA00022729"/>
    </source>
</evidence>
<reference evidence="9 10" key="1">
    <citation type="submission" date="2016-10" db="EMBL/GenBank/DDBJ databases">
        <authorList>
            <person name="de Groot N.N."/>
        </authorList>
    </citation>
    <scope>NUCLEOTIDE SEQUENCE [LARGE SCALE GENOMIC DNA]</scope>
    <source>
        <strain evidence="9 10">DSM 15345</strain>
    </source>
</reference>
<evidence type="ECO:0000256" key="4">
    <source>
        <dbReference type="ARBA" id="ARBA00022692"/>
    </source>
</evidence>
<evidence type="ECO:0000256" key="1">
    <source>
        <dbReference type="ARBA" id="ARBA00004571"/>
    </source>
</evidence>
<organism evidence="9 10">
    <name type="scientific">Rubrimonas cliftonensis</name>
    <dbReference type="NCBI Taxonomy" id="89524"/>
    <lineage>
        <taxon>Bacteria</taxon>
        <taxon>Pseudomonadati</taxon>
        <taxon>Pseudomonadota</taxon>
        <taxon>Alphaproteobacteria</taxon>
        <taxon>Rhodobacterales</taxon>
        <taxon>Paracoccaceae</taxon>
        <taxon>Rubrimonas</taxon>
    </lineage>
</organism>
<accession>A0A1H3YKD8</accession>
<dbReference type="STRING" id="89524.SAMN05444370_103117"/>
<protein>
    <submittedName>
        <fullName evidence="9">Long-chain fatty acid transport protein</fullName>
    </submittedName>
</protein>
<proteinExistence type="inferred from homology"/>
<keyword evidence="7" id="KW-0998">Cell outer membrane</keyword>
<evidence type="ECO:0000256" key="8">
    <source>
        <dbReference type="SAM" id="SignalP"/>
    </source>
</evidence>
<comment type="subcellular location">
    <subcellularLocation>
        <location evidence="1">Cell outer membrane</location>
        <topology evidence="1">Multi-pass membrane protein</topology>
    </subcellularLocation>
</comment>
<dbReference type="InterPro" id="IPR005017">
    <property type="entry name" value="OMPP1/FadL/TodX"/>
</dbReference>
<dbReference type="EMBL" id="FNQM01000003">
    <property type="protein sequence ID" value="SEA11412.1"/>
    <property type="molecule type" value="Genomic_DNA"/>
</dbReference>
<dbReference type="RefSeq" id="WP_093250314.1">
    <property type="nucleotide sequence ID" value="NZ_FNQM01000003.1"/>
</dbReference>
<dbReference type="Gene3D" id="2.40.160.60">
    <property type="entry name" value="Outer membrane protein transport protein (OMPP1/FadL/TodX)"/>
    <property type="match status" value="1"/>
</dbReference>
<dbReference type="PANTHER" id="PTHR35093:SF8">
    <property type="entry name" value="OUTER MEMBRANE PROTEIN NMB0088-RELATED"/>
    <property type="match status" value="1"/>
</dbReference>
<evidence type="ECO:0000313" key="9">
    <source>
        <dbReference type="EMBL" id="SEA11412.1"/>
    </source>
</evidence>
<evidence type="ECO:0000256" key="7">
    <source>
        <dbReference type="ARBA" id="ARBA00023237"/>
    </source>
</evidence>
<dbReference type="GO" id="GO:0015483">
    <property type="term" value="F:long-chain fatty acid transporting porin activity"/>
    <property type="evidence" value="ECO:0007669"/>
    <property type="project" value="TreeGrafter"/>
</dbReference>
<dbReference type="Pfam" id="PF03349">
    <property type="entry name" value="Toluene_X"/>
    <property type="match status" value="1"/>
</dbReference>
<dbReference type="GO" id="GO:0009279">
    <property type="term" value="C:cell outer membrane"/>
    <property type="evidence" value="ECO:0007669"/>
    <property type="project" value="UniProtKB-SubCell"/>
</dbReference>
<keyword evidence="3" id="KW-1134">Transmembrane beta strand</keyword>
<dbReference type="OrthoDB" id="19849at2"/>
<gene>
    <name evidence="9" type="ORF">SAMN05444370_103117</name>
</gene>
<sequence>MTRHCVSNAAVALTFFFAAGDAYAGAFQLREGSATALGAALAGRTANDADVSLAIQNPASLRGVAEFEASAGLSFLYAQGDANTSASLPGFVSSDTPNESAFVPSFTLGYRVSPTVVLGLAVDAPFGLATEYEANFVGAFDGVRSELTTITVTPMASWDVTPALTIGGGVMLQYADAELQSSNGASVQNISGDGFDVGFTLGVIAEPISGTRLGLSAQTGFSHKLEGEFSGNFTVPGPSGPFTGYAGAPGEAAFDLPPIVSAGVIQSITPTFRVMGEVEWTGWSAFDDITISSPGLPDIVDPQRYDDSFMFSVGAEYDVNDALTVRGGWAYDQTPTNDRFRTTRTPDGDKMWFAAGASYQISESIGVDLAYIYLLVDDTTVTLRNGPPGVAGSRVDYSNADVHLFSANLRYAF</sequence>
<name>A0A1H3YKD8_9RHOB</name>
<dbReference type="PANTHER" id="PTHR35093">
    <property type="entry name" value="OUTER MEMBRANE PROTEIN NMB0088-RELATED"/>
    <property type="match status" value="1"/>
</dbReference>